<keyword evidence="2" id="KW-1185">Reference proteome</keyword>
<proteinExistence type="predicted"/>
<accession>A0A6G1KLF3</accession>
<dbReference type="AlphaFoldDB" id="A0A6G1KLF3"/>
<reference evidence="1" key="1">
    <citation type="journal article" date="2020" name="Stud. Mycol.">
        <title>101 Dothideomycetes genomes: a test case for predicting lifestyles and emergence of pathogens.</title>
        <authorList>
            <person name="Haridas S."/>
            <person name="Albert R."/>
            <person name="Binder M."/>
            <person name="Bloem J."/>
            <person name="Labutti K."/>
            <person name="Salamov A."/>
            <person name="Andreopoulos B."/>
            <person name="Baker S."/>
            <person name="Barry K."/>
            <person name="Bills G."/>
            <person name="Bluhm B."/>
            <person name="Cannon C."/>
            <person name="Castanera R."/>
            <person name="Culley D."/>
            <person name="Daum C."/>
            <person name="Ezra D."/>
            <person name="Gonzalez J."/>
            <person name="Henrissat B."/>
            <person name="Kuo A."/>
            <person name="Liang C."/>
            <person name="Lipzen A."/>
            <person name="Lutzoni F."/>
            <person name="Magnuson J."/>
            <person name="Mondo S."/>
            <person name="Nolan M."/>
            <person name="Ohm R."/>
            <person name="Pangilinan J."/>
            <person name="Park H.-J."/>
            <person name="Ramirez L."/>
            <person name="Alfaro M."/>
            <person name="Sun H."/>
            <person name="Tritt A."/>
            <person name="Yoshinaga Y."/>
            <person name="Zwiers L.-H."/>
            <person name="Turgeon B."/>
            <person name="Goodwin S."/>
            <person name="Spatafora J."/>
            <person name="Crous P."/>
            <person name="Grigoriev I."/>
        </authorList>
    </citation>
    <scope>NUCLEOTIDE SEQUENCE</scope>
    <source>
        <strain evidence="1">CBS 279.74</strain>
    </source>
</reference>
<protein>
    <submittedName>
        <fullName evidence="1">Uncharacterized protein</fullName>
    </submittedName>
</protein>
<evidence type="ECO:0000313" key="2">
    <source>
        <dbReference type="Proteomes" id="UP000799428"/>
    </source>
</evidence>
<dbReference type="Proteomes" id="UP000799428">
    <property type="component" value="Unassembled WGS sequence"/>
</dbReference>
<gene>
    <name evidence="1" type="ORF">K504DRAFT_133534</name>
</gene>
<name>A0A6G1KLF3_9PLEO</name>
<dbReference type="EMBL" id="MU005765">
    <property type="protein sequence ID" value="KAF2713221.1"/>
    <property type="molecule type" value="Genomic_DNA"/>
</dbReference>
<organism evidence="1 2">
    <name type="scientific">Pleomassaria siparia CBS 279.74</name>
    <dbReference type="NCBI Taxonomy" id="1314801"/>
    <lineage>
        <taxon>Eukaryota</taxon>
        <taxon>Fungi</taxon>
        <taxon>Dikarya</taxon>
        <taxon>Ascomycota</taxon>
        <taxon>Pezizomycotina</taxon>
        <taxon>Dothideomycetes</taxon>
        <taxon>Pleosporomycetidae</taxon>
        <taxon>Pleosporales</taxon>
        <taxon>Pleomassariaceae</taxon>
        <taxon>Pleomassaria</taxon>
    </lineage>
</organism>
<sequence length="147" mass="16237">MWVSKTNKELAHLASIRPASLLTLHAFLAPVICRREEFPRLGLKLDASPSHCLPSLEDDEGWSLPLYGAVALSNSLHRRYVHGRLSFNTRSNSKSLCWVCYQSSSSPARCSAIFPRHVTSGHGQRLDMDNDTALTVSSRGVGGFLRS</sequence>
<evidence type="ECO:0000313" key="1">
    <source>
        <dbReference type="EMBL" id="KAF2713221.1"/>
    </source>
</evidence>